<keyword evidence="1" id="KW-0812">Transmembrane</keyword>
<keyword evidence="3" id="KW-1185">Reference proteome</keyword>
<keyword evidence="1" id="KW-1133">Transmembrane helix</keyword>
<comment type="caution">
    <text evidence="2">The sequence shown here is derived from an EMBL/GenBank/DDBJ whole genome shotgun (WGS) entry which is preliminary data.</text>
</comment>
<dbReference type="HOGENOM" id="CLU_1675366_0_0_0"/>
<organism evidence="2 3">
    <name type="scientific">Fusobacterium animalis 11_3_2</name>
    <dbReference type="NCBI Taxonomy" id="457403"/>
    <lineage>
        <taxon>Bacteria</taxon>
        <taxon>Fusobacteriati</taxon>
        <taxon>Fusobacteriota</taxon>
        <taxon>Fusobacteriia</taxon>
        <taxon>Fusobacteriales</taxon>
        <taxon>Fusobacteriaceae</taxon>
        <taxon>Fusobacterium</taxon>
    </lineage>
</organism>
<gene>
    <name evidence="2" type="ORF">HMPREF0401_00756</name>
</gene>
<sequence>MIIMTNKKFNIKKNIGNIIFIAFLFPVYFFSTLISNYVQHYEYIFTDKNHIKKYKVFSDRRTLYAYIDLEPDMYTEGEFSDLKIKKVYENSDYFIGYNFDVNRDSEEIENKYYVVVNKNKATMEFFSEKEFKEKLRNINDEKFIYVYPFLKKRGTKIGWYR</sequence>
<name>F7KYT5_9FUSO</name>
<feature type="transmembrane region" description="Helical" evidence="1">
    <location>
        <begin position="15"/>
        <end position="38"/>
    </location>
</feature>
<evidence type="ECO:0000256" key="1">
    <source>
        <dbReference type="SAM" id="Phobius"/>
    </source>
</evidence>
<accession>F7KYT5</accession>
<dbReference type="AlphaFoldDB" id="F7KYT5"/>
<evidence type="ECO:0000313" key="2">
    <source>
        <dbReference type="EMBL" id="EGN63022.1"/>
    </source>
</evidence>
<dbReference type="PATRIC" id="fig|457403.8.peg.757"/>
<protein>
    <submittedName>
        <fullName evidence="2">Uncharacterized protein</fullName>
    </submittedName>
</protein>
<dbReference type="EMBL" id="ACUO01000009">
    <property type="protein sequence ID" value="EGN63022.1"/>
    <property type="molecule type" value="Genomic_DNA"/>
</dbReference>
<dbReference type="Proteomes" id="UP000004160">
    <property type="component" value="Unassembled WGS sequence"/>
</dbReference>
<reference evidence="2" key="1">
    <citation type="submission" date="2011-05" db="EMBL/GenBank/DDBJ databases">
        <title>The Genome Sequence of Fusobacterium sp. 11_3_2.</title>
        <authorList>
            <consortium name="The Broad Institute Genome Sequencing Platform"/>
            <person name="Earl A."/>
            <person name="Ward D."/>
            <person name="Feldgarden M."/>
            <person name="Gevers D."/>
            <person name="Sibley C.D."/>
            <person name="White A.P."/>
            <person name="Crowley S."/>
            <person name="Surette M."/>
            <person name="Strauss J.C."/>
            <person name="Ambrose C.E."/>
            <person name="Allen-Vercoe E."/>
            <person name="Young S.K."/>
            <person name="Zeng Q."/>
            <person name="Gargeya S."/>
            <person name="Fitzgerald M."/>
            <person name="Haas B."/>
            <person name="Abouelleil A."/>
            <person name="Alvarado L."/>
            <person name="Arachchi H.M."/>
            <person name="Berlin A."/>
            <person name="Brown A."/>
            <person name="Chapman S.B."/>
            <person name="Chen Z."/>
            <person name="Dunbar C."/>
            <person name="Freedman E."/>
            <person name="Gearin G."/>
            <person name="Gellesch M."/>
            <person name="Goldberg J."/>
            <person name="Griggs A."/>
            <person name="Gujja S."/>
            <person name="Heiman D."/>
            <person name="Howarth C."/>
            <person name="Larson L."/>
            <person name="Lui A."/>
            <person name="MacDonald P.J.P."/>
            <person name="Mehta T."/>
            <person name="Montmayeur A."/>
            <person name="Murphy C."/>
            <person name="Neiman D."/>
            <person name="Pearson M."/>
            <person name="Priest M."/>
            <person name="Roberts A."/>
            <person name="Saif S."/>
            <person name="Shea T."/>
            <person name="Shenoy N."/>
            <person name="Sisk P."/>
            <person name="Stolte C."/>
            <person name="Sykes S."/>
            <person name="Wortman J."/>
            <person name="Nusbaum C."/>
            <person name="Birren B."/>
        </authorList>
    </citation>
    <scope>NUCLEOTIDE SEQUENCE [LARGE SCALE GENOMIC DNA]</scope>
    <source>
        <strain evidence="2">11_3_2</strain>
    </source>
</reference>
<proteinExistence type="predicted"/>
<evidence type="ECO:0000313" key="3">
    <source>
        <dbReference type="Proteomes" id="UP000004160"/>
    </source>
</evidence>
<keyword evidence="1" id="KW-0472">Membrane</keyword>